<comment type="cofactor">
    <cofactor evidence="1">
        <name>FAD</name>
        <dbReference type="ChEBI" id="CHEBI:57692"/>
    </cofactor>
</comment>
<dbReference type="EMBL" id="ATCF01000027">
    <property type="protein sequence ID" value="EPD98144.1"/>
    <property type="molecule type" value="Genomic_DNA"/>
</dbReference>
<keyword evidence="4 5" id="KW-0560">Oxidoreductase</keyword>
<dbReference type="PATRIC" id="fig|1203554.3.peg.1930"/>
<dbReference type="Proteomes" id="UP000014400">
    <property type="component" value="Unassembled WGS sequence"/>
</dbReference>
<evidence type="ECO:0000256" key="2">
    <source>
        <dbReference type="ARBA" id="ARBA00022630"/>
    </source>
</evidence>
<protein>
    <submittedName>
        <fullName evidence="7">Flavocytochrome c</fullName>
    </submittedName>
</protein>
<keyword evidence="3 5" id="KW-0274">FAD</keyword>
<dbReference type="SUPFAM" id="SSF56425">
    <property type="entry name" value="Succinate dehydrogenase/fumarate reductase flavoprotein, catalytic domain"/>
    <property type="match status" value="1"/>
</dbReference>
<dbReference type="PRINTS" id="PR00368">
    <property type="entry name" value="FADPNR"/>
</dbReference>
<keyword evidence="5" id="KW-0732">Signal</keyword>
<sequence length="497" mass="53396">MNEKTISRRSLLKLASASTVTAAAVLPSTVRAAQADQWDETYEIIVVGAGGAGMAAAVKAAQKGAKHVVVLEKLNFPGGNTLISQGFINAADPVRQPKQGIKDSWQHHAEQTLEAGDFRGQKDRVDVLCRNAYPTIEWLESLGMQFKPKVIQIFGALYPRSHVPALPKGQGYGTVLSKAAKELGVEVRTGMGVEEIIREKPFEGDVLGVVAKNAKGEIKRIRATRGVVLAAGGFSANKYLRELHDPRVAGLGTDNLPGATGEVAMAAVRVGGYLVGMDFIQSTPGAPAGKKMKLLLNFNVNGSIYVDKRGARIVNEGARRDVIRDAVLGTPERYAYTVCDNENFTSYDEVNRAAIMKGIEAGEAWTAPTIRELAQKMGVDPDGLEKTIKRYNDVYVKNQKDEDFGKTAVNLTKRIDQGPFWACYTGMTVHHTMGGLNTNVKAQVLDWTGAVIPRLYAAGEITGGIHGTNRVGGNAVLDCFVFGQIAGENASQETIAA</sequence>
<dbReference type="GO" id="GO:0016491">
    <property type="term" value="F:oxidoreductase activity"/>
    <property type="evidence" value="ECO:0007669"/>
    <property type="project" value="UniProtKB-KW"/>
</dbReference>
<organism evidence="7 8">
    <name type="scientific">Sutterella wadsworthensis HGA0223</name>
    <dbReference type="NCBI Taxonomy" id="1203554"/>
    <lineage>
        <taxon>Bacteria</taxon>
        <taxon>Pseudomonadati</taxon>
        <taxon>Pseudomonadota</taxon>
        <taxon>Betaproteobacteria</taxon>
        <taxon>Burkholderiales</taxon>
        <taxon>Sutterellaceae</taxon>
        <taxon>Sutterella</taxon>
    </lineage>
</organism>
<dbReference type="InterPro" id="IPR006311">
    <property type="entry name" value="TAT_signal"/>
</dbReference>
<reference evidence="7 8" key="1">
    <citation type="submission" date="2013-04" db="EMBL/GenBank/DDBJ databases">
        <title>The Genome Sequence of Sutterella wadsworthensis HGA0223.</title>
        <authorList>
            <consortium name="The Broad Institute Genomics Platform"/>
            <person name="Earl A."/>
            <person name="Ward D."/>
            <person name="Feldgarden M."/>
            <person name="Gevers D."/>
            <person name="Schmidt T.M."/>
            <person name="Dover J."/>
            <person name="Dai D."/>
            <person name="Walker B."/>
            <person name="Young S."/>
            <person name="Zeng Q."/>
            <person name="Gargeya S."/>
            <person name="Fitzgerald M."/>
            <person name="Haas B."/>
            <person name="Abouelleil A."/>
            <person name="Allen A.W."/>
            <person name="Alvarado L."/>
            <person name="Arachchi H.M."/>
            <person name="Berlin A.M."/>
            <person name="Chapman S.B."/>
            <person name="Gainer-Dewar J."/>
            <person name="Goldberg J."/>
            <person name="Griggs A."/>
            <person name="Gujja S."/>
            <person name="Hansen M."/>
            <person name="Howarth C."/>
            <person name="Imamovic A."/>
            <person name="Ireland A."/>
            <person name="Larimer J."/>
            <person name="McCowan C."/>
            <person name="Murphy C."/>
            <person name="Pearson M."/>
            <person name="Poon T.W."/>
            <person name="Priest M."/>
            <person name="Roberts A."/>
            <person name="Saif S."/>
            <person name="Shea T."/>
            <person name="Sisk P."/>
            <person name="Sykes S."/>
            <person name="Wortman J."/>
            <person name="Nusbaum C."/>
            <person name="Birren B."/>
        </authorList>
    </citation>
    <scope>NUCLEOTIDE SEQUENCE [LARGE SCALE GENOMIC DNA]</scope>
    <source>
        <strain evidence="7 8">HGA0223</strain>
    </source>
</reference>
<dbReference type="PANTHER" id="PTHR43400:SF7">
    <property type="entry name" value="FAD-DEPENDENT OXIDOREDUCTASE 2 FAD BINDING DOMAIN-CONTAINING PROTEIN"/>
    <property type="match status" value="1"/>
</dbReference>
<keyword evidence="8" id="KW-1185">Reference proteome</keyword>
<dbReference type="PANTHER" id="PTHR43400">
    <property type="entry name" value="FUMARATE REDUCTASE"/>
    <property type="match status" value="1"/>
</dbReference>
<dbReference type="InterPro" id="IPR050315">
    <property type="entry name" value="FAD-oxidoreductase_2"/>
</dbReference>
<keyword evidence="2 5" id="KW-0285">Flavoprotein</keyword>
<dbReference type="HOGENOM" id="CLU_011398_4_5_4"/>
<dbReference type="AlphaFoldDB" id="S3CC58"/>
<accession>S3CC58</accession>
<dbReference type="InterPro" id="IPR003953">
    <property type="entry name" value="FAD-dep_OxRdtase_2_FAD-bd"/>
</dbReference>
<evidence type="ECO:0000256" key="5">
    <source>
        <dbReference type="RuleBase" id="RU366062"/>
    </source>
</evidence>
<feature type="chain" id="PRO_5022254022" evidence="5">
    <location>
        <begin position="33"/>
        <end position="497"/>
    </location>
</feature>
<dbReference type="RefSeq" id="WP_016474984.1">
    <property type="nucleotide sequence ID" value="NZ_KE150480.1"/>
</dbReference>
<dbReference type="InterPro" id="IPR027477">
    <property type="entry name" value="Succ_DH/fumarate_Rdtase_cat_sf"/>
</dbReference>
<name>S3CC58_9BURK</name>
<evidence type="ECO:0000256" key="3">
    <source>
        <dbReference type="ARBA" id="ARBA00022827"/>
    </source>
</evidence>
<dbReference type="eggNOG" id="COG1053">
    <property type="taxonomic scope" value="Bacteria"/>
</dbReference>
<dbReference type="Gene3D" id="3.90.700.10">
    <property type="entry name" value="Succinate dehydrogenase/fumarate reductase flavoprotein, catalytic domain"/>
    <property type="match status" value="1"/>
</dbReference>
<feature type="domain" description="FAD-dependent oxidoreductase 2 FAD-binding" evidence="6">
    <location>
        <begin position="44"/>
        <end position="476"/>
    </location>
</feature>
<comment type="caution">
    <text evidence="7">The sequence shown here is derived from an EMBL/GenBank/DDBJ whole genome shotgun (WGS) entry which is preliminary data.</text>
</comment>
<gene>
    <name evidence="7" type="ORF">HMPREF1476_01850</name>
</gene>
<evidence type="ECO:0000313" key="8">
    <source>
        <dbReference type="Proteomes" id="UP000014400"/>
    </source>
</evidence>
<proteinExistence type="inferred from homology"/>
<dbReference type="GO" id="GO:0010181">
    <property type="term" value="F:FMN binding"/>
    <property type="evidence" value="ECO:0007669"/>
    <property type="project" value="InterPro"/>
</dbReference>
<evidence type="ECO:0000256" key="4">
    <source>
        <dbReference type="ARBA" id="ARBA00023002"/>
    </source>
</evidence>
<comment type="similarity">
    <text evidence="5">Belongs to the FAD-dependent oxidoreductase 2 family. FRD/SDH subfamily.</text>
</comment>
<dbReference type="PROSITE" id="PS51318">
    <property type="entry name" value="TAT"/>
    <property type="match status" value="1"/>
</dbReference>
<dbReference type="Pfam" id="PF00890">
    <property type="entry name" value="FAD_binding_2"/>
    <property type="match status" value="1"/>
</dbReference>
<dbReference type="SUPFAM" id="SSF51905">
    <property type="entry name" value="FAD/NAD(P)-binding domain"/>
    <property type="match status" value="1"/>
</dbReference>
<dbReference type="Gene3D" id="3.50.50.60">
    <property type="entry name" value="FAD/NAD(P)-binding domain"/>
    <property type="match status" value="1"/>
</dbReference>
<feature type="signal peptide" evidence="5">
    <location>
        <begin position="1"/>
        <end position="32"/>
    </location>
</feature>
<evidence type="ECO:0000256" key="1">
    <source>
        <dbReference type="ARBA" id="ARBA00001974"/>
    </source>
</evidence>
<evidence type="ECO:0000313" key="7">
    <source>
        <dbReference type="EMBL" id="EPD98144.1"/>
    </source>
</evidence>
<dbReference type="InterPro" id="IPR036188">
    <property type="entry name" value="FAD/NAD-bd_sf"/>
</dbReference>
<evidence type="ECO:0000259" key="6">
    <source>
        <dbReference type="Pfam" id="PF00890"/>
    </source>
</evidence>
<dbReference type="NCBIfam" id="TIGR01813">
    <property type="entry name" value="flavo_cyto_c"/>
    <property type="match status" value="1"/>
</dbReference>
<dbReference type="InterPro" id="IPR010960">
    <property type="entry name" value="Flavocytochrome_c"/>
</dbReference>
<dbReference type="STRING" id="1203554.HMPREF1476_01850"/>